<dbReference type="Proteomes" id="UP001207742">
    <property type="component" value="Unassembled WGS sequence"/>
</dbReference>
<name>A0ABT3IK29_9BACT</name>
<keyword evidence="3" id="KW-1185">Reference proteome</keyword>
<reference evidence="2 3" key="1">
    <citation type="submission" date="2022-10" db="EMBL/GenBank/DDBJ databases">
        <title>Chitinophaga nivalis PC15 sp. nov., isolated from Pyeongchang county, South Korea.</title>
        <authorList>
            <person name="Trinh H.N."/>
        </authorList>
    </citation>
    <scope>NUCLEOTIDE SEQUENCE [LARGE SCALE GENOMIC DNA]</scope>
    <source>
        <strain evidence="2 3">PC14</strain>
    </source>
</reference>
<protein>
    <recommendedName>
        <fullName evidence="4">Carboxypeptidase regulatory-like domain-containing protein</fullName>
    </recommendedName>
</protein>
<evidence type="ECO:0008006" key="4">
    <source>
        <dbReference type="Google" id="ProtNLM"/>
    </source>
</evidence>
<dbReference type="EMBL" id="JAPDNS010000001">
    <property type="protein sequence ID" value="MCW3484312.1"/>
    <property type="molecule type" value="Genomic_DNA"/>
</dbReference>
<feature type="signal peptide" evidence="1">
    <location>
        <begin position="1"/>
        <end position="20"/>
    </location>
</feature>
<feature type="chain" id="PRO_5046311190" description="Carboxypeptidase regulatory-like domain-containing protein" evidence="1">
    <location>
        <begin position="21"/>
        <end position="139"/>
    </location>
</feature>
<gene>
    <name evidence="2" type="ORF">OL497_10430</name>
</gene>
<accession>A0ABT3IK29</accession>
<proteinExistence type="predicted"/>
<dbReference type="RefSeq" id="WP_264729855.1">
    <property type="nucleotide sequence ID" value="NZ_JAPDNR010000001.1"/>
</dbReference>
<evidence type="ECO:0000313" key="2">
    <source>
        <dbReference type="EMBL" id="MCW3484312.1"/>
    </source>
</evidence>
<sequence>MRKTLVSGLLFTFFYVQSHAAPHNKEKNREMITRSSYHPVNNNIATAFNVRIGLVTINGTPVSGSAGLRGFWAKNEQTGVYIDATNRDGNEFEGLPAGTYTFGAYNGNWDGAVPQTVTLSHSQEGPDGFIPVTLVYWVE</sequence>
<evidence type="ECO:0000256" key="1">
    <source>
        <dbReference type="SAM" id="SignalP"/>
    </source>
</evidence>
<keyword evidence="1" id="KW-0732">Signal</keyword>
<organism evidence="2 3">
    <name type="scientific">Chitinophaga nivalis</name>
    <dbReference type="NCBI Taxonomy" id="2991709"/>
    <lineage>
        <taxon>Bacteria</taxon>
        <taxon>Pseudomonadati</taxon>
        <taxon>Bacteroidota</taxon>
        <taxon>Chitinophagia</taxon>
        <taxon>Chitinophagales</taxon>
        <taxon>Chitinophagaceae</taxon>
        <taxon>Chitinophaga</taxon>
    </lineage>
</organism>
<comment type="caution">
    <text evidence="2">The sequence shown here is derived from an EMBL/GenBank/DDBJ whole genome shotgun (WGS) entry which is preliminary data.</text>
</comment>
<evidence type="ECO:0000313" key="3">
    <source>
        <dbReference type="Proteomes" id="UP001207742"/>
    </source>
</evidence>